<gene>
    <name evidence="3" type="ORF">BQ2448_429</name>
</gene>
<evidence type="ECO:0000256" key="1">
    <source>
        <dbReference type="SAM" id="MobiDB-lite"/>
    </source>
</evidence>
<feature type="region of interest" description="Disordered" evidence="1">
    <location>
        <begin position="603"/>
        <end position="663"/>
    </location>
</feature>
<feature type="compositionally biased region" description="Polar residues" evidence="1">
    <location>
        <begin position="501"/>
        <end position="519"/>
    </location>
</feature>
<dbReference type="OrthoDB" id="2536207at2759"/>
<dbReference type="AlphaFoldDB" id="A0A238FAZ8"/>
<keyword evidence="2" id="KW-0472">Membrane</keyword>
<evidence type="ECO:0000256" key="2">
    <source>
        <dbReference type="SAM" id="Phobius"/>
    </source>
</evidence>
<protein>
    <submittedName>
        <fullName evidence="3">BQ2448_429 protein</fullName>
    </submittedName>
</protein>
<proteinExistence type="predicted"/>
<accession>A0A238FAZ8</accession>
<feature type="compositionally biased region" description="Low complexity" evidence="1">
    <location>
        <begin position="97"/>
        <end position="106"/>
    </location>
</feature>
<feature type="compositionally biased region" description="Polar residues" evidence="1">
    <location>
        <begin position="227"/>
        <end position="242"/>
    </location>
</feature>
<feature type="compositionally biased region" description="Polar residues" evidence="1">
    <location>
        <begin position="533"/>
        <end position="549"/>
    </location>
</feature>
<organism evidence="3 4">
    <name type="scientific">Microbotryum intermedium</name>
    <dbReference type="NCBI Taxonomy" id="269621"/>
    <lineage>
        <taxon>Eukaryota</taxon>
        <taxon>Fungi</taxon>
        <taxon>Dikarya</taxon>
        <taxon>Basidiomycota</taxon>
        <taxon>Pucciniomycotina</taxon>
        <taxon>Microbotryomycetes</taxon>
        <taxon>Microbotryales</taxon>
        <taxon>Microbotryaceae</taxon>
        <taxon>Microbotryum</taxon>
    </lineage>
</organism>
<name>A0A238FAZ8_9BASI</name>
<evidence type="ECO:0000313" key="3">
    <source>
        <dbReference type="EMBL" id="SCV68308.1"/>
    </source>
</evidence>
<reference evidence="4" key="1">
    <citation type="submission" date="2016-09" db="EMBL/GenBank/DDBJ databases">
        <authorList>
            <person name="Jeantristanb JTB J.-T."/>
            <person name="Ricardo R."/>
        </authorList>
    </citation>
    <scope>NUCLEOTIDE SEQUENCE [LARGE SCALE GENOMIC DNA]</scope>
</reference>
<feature type="region of interest" description="Disordered" evidence="1">
    <location>
        <begin position="209"/>
        <end position="245"/>
    </location>
</feature>
<dbReference type="STRING" id="269621.A0A238FAZ8"/>
<dbReference type="Proteomes" id="UP000198372">
    <property type="component" value="Unassembled WGS sequence"/>
</dbReference>
<feature type="transmembrane region" description="Helical" evidence="2">
    <location>
        <begin position="773"/>
        <end position="793"/>
    </location>
</feature>
<feature type="region of interest" description="Disordered" evidence="1">
    <location>
        <begin position="436"/>
        <end position="553"/>
    </location>
</feature>
<evidence type="ECO:0000313" key="4">
    <source>
        <dbReference type="Proteomes" id="UP000198372"/>
    </source>
</evidence>
<feature type="compositionally biased region" description="Basic and acidic residues" evidence="1">
    <location>
        <begin position="48"/>
        <end position="72"/>
    </location>
</feature>
<feature type="transmembrane region" description="Helical" evidence="2">
    <location>
        <begin position="868"/>
        <end position="886"/>
    </location>
</feature>
<feature type="region of interest" description="Disordered" evidence="1">
    <location>
        <begin position="287"/>
        <end position="308"/>
    </location>
</feature>
<keyword evidence="2" id="KW-0812">Transmembrane</keyword>
<feature type="region of interest" description="Disordered" evidence="1">
    <location>
        <begin position="1"/>
        <end position="106"/>
    </location>
</feature>
<keyword evidence="2" id="KW-1133">Transmembrane helix</keyword>
<sequence>MASTAPRYLRPARTSTGDSDKRSQTQPQRRPARDRKAPFRRPTPTSARSRESSNEGDSESSHHGLNEVKSNDLELTEAYARLQRPGSSGFARPEILSRCSPSTSSSMSSIGSSFELADSPAASLFFSPPSIQQTKNATYEKENVPTRRGMVGPRKLDLEPQDHVRETVGAEPRSANAVLQHVRVKASPTTFGFPFASSMFATSDSFADLRGPASRTSVKDAHARPSAASQRRSGTPCSNKTASSHRLSSDVDLDLSFDYHQEPEVTFGDEVSIESAPAEWIGIDMTGRPAEHDVPEGELVRSPSGRLLGTHKKRVRSAVDLRAQFRMAEQAIAIPMIEDVPTEDVPGATEGMVVNESTHAPSRLPVGTFGRRVPVPIKKRLPTSWENGFAFNPTDPLMVPLPDSPCCSPSPSPNLTNEFKPLAAPFRFLERARSKVRSGSPLPSPVLARSPVDVQGKGRAPPNEGLVDVQQFLQRQTEEATAHRQHSPSQLAHSAMAKGGSPTTSSHEGASATPTTNEFRSPVSKSMFEHPQHSSSSSETFDTAETTPNPDVDHFEDQQRARQFEGVATSNALKHAGGLAGLGIAFNPSEDDGRFVRRPLASRQVRHQGSSELVRPHGHRTIPSLSVTRPIEDGCETSSVTSRDSAVDATAPRRNSWHSGHFGGASQEFPTSFATRRRSLYGNEAHHVLISETSSRGRMAPQTAPASPRFSFTPAPLRLVKAHCPPTKLDTAAGLPMSTSLHHHRRRHSVGSLVEATITRPGHYIETTVPSKLLFLAGFLLGPWCWIIGGWWVRPSDGELRKTRGTRCREEGCACGMMVQEDRSRGTPQRHQPRSKGLTAHFTNAVGGDTHESINWMGLDEWVFTNRVLAVTSGVAVAVVVSIAMFEANLAA</sequence>
<dbReference type="EMBL" id="FMSP01000003">
    <property type="protein sequence ID" value="SCV68308.1"/>
    <property type="molecule type" value="Genomic_DNA"/>
</dbReference>
<keyword evidence="4" id="KW-1185">Reference proteome</keyword>
<feature type="compositionally biased region" description="Basic and acidic residues" evidence="1">
    <location>
        <begin position="289"/>
        <end position="299"/>
    </location>
</feature>